<comment type="caution">
    <text evidence="6">The sequence shown here is derived from an EMBL/GenBank/DDBJ whole genome shotgun (WGS) entry which is preliminary data.</text>
</comment>
<dbReference type="EMBL" id="BAABFX010000026">
    <property type="protein sequence ID" value="GAA4396195.1"/>
    <property type="molecule type" value="Genomic_DNA"/>
</dbReference>
<evidence type="ECO:0000256" key="4">
    <source>
        <dbReference type="ARBA" id="ARBA00023033"/>
    </source>
</evidence>
<dbReference type="InterPro" id="IPR011251">
    <property type="entry name" value="Luciferase-like_dom"/>
</dbReference>
<keyword evidence="4" id="KW-0503">Monooxygenase</keyword>
<evidence type="ECO:0000259" key="5">
    <source>
        <dbReference type="Pfam" id="PF00296"/>
    </source>
</evidence>
<evidence type="ECO:0000313" key="7">
    <source>
        <dbReference type="Proteomes" id="UP001500390"/>
    </source>
</evidence>
<accession>A0ABP8JV39</accession>
<evidence type="ECO:0000256" key="2">
    <source>
        <dbReference type="ARBA" id="ARBA00022643"/>
    </source>
</evidence>
<keyword evidence="1" id="KW-0285">Flavoprotein</keyword>
<keyword evidence="7" id="KW-1185">Reference proteome</keyword>
<gene>
    <name evidence="6" type="ORF">GCM10023153_18920</name>
</gene>
<evidence type="ECO:0000256" key="1">
    <source>
        <dbReference type="ARBA" id="ARBA00022630"/>
    </source>
</evidence>
<evidence type="ECO:0000256" key="3">
    <source>
        <dbReference type="ARBA" id="ARBA00023002"/>
    </source>
</evidence>
<proteinExistence type="predicted"/>
<name>A0ABP8JV39_9MICO</name>
<reference evidence="7" key="1">
    <citation type="journal article" date="2019" name="Int. J. Syst. Evol. Microbiol.">
        <title>The Global Catalogue of Microorganisms (GCM) 10K type strain sequencing project: providing services to taxonomists for standard genome sequencing and annotation.</title>
        <authorList>
            <consortium name="The Broad Institute Genomics Platform"/>
            <consortium name="The Broad Institute Genome Sequencing Center for Infectious Disease"/>
            <person name="Wu L."/>
            <person name="Ma J."/>
        </authorList>
    </citation>
    <scope>NUCLEOTIDE SEQUENCE [LARGE SCALE GENOMIC DNA]</scope>
    <source>
        <strain evidence="7">JCM 17738</strain>
    </source>
</reference>
<dbReference type="Gene3D" id="3.20.20.30">
    <property type="entry name" value="Luciferase-like domain"/>
    <property type="match status" value="1"/>
</dbReference>
<sequence>MRFWAQNRRWAAPKSHEVGVGRGAVSGGSGYGAGMKFGAVITYATEREFTELAVVAERAGWDQVFTWEAVWGQDAWVTLGAAALATERIRLGTLLTPAARHRPWDLASRVASVDRLSDGRVTLGVGLGALHGNWLAFEADEGRAVRARKLDEVLDIYAGLMGGQPFSYTGEHFSASPVTELVPPPPVQTPHPPVWCVGLMLPGRSRQRSLERAARWQGVFPAVAGGSLENPGSHLTPVSLRELVGHITTLRAADGQSMEGYDVVVEGDSHGEFGTVRPPVEQWADAGATWWVESWWDLPDSPEGRREMRRRLELGPPR</sequence>
<keyword evidence="2" id="KW-0288">FMN</keyword>
<evidence type="ECO:0000313" key="6">
    <source>
        <dbReference type="EMBL" id="GAA4396195.1"/>
    </source>
</evidence>
<dbReference type="InterPro" id="IPR036661">
    <property type="entry name" value="Luciferase-like_sf"/>
</dbReference>
<feature type="domain" description="Luciferase-like" evidence="5">
    <location>
        <begin position="45"/>
        <end position="198"/>
    </location>
</feature>
<keyword evidence="3" id="KW-0560">Oxidoreductase</keyword>
<dbReference type="PANTHER" id="PTHR42847:SF4">
    <property type="entry name" value="ALKANESULFONATE MONOOXYGENASE-RELATED"/>
    <property type="match status" value="1"/>
</dbReference>
<dbReference type="PANTHER" id="PTHR42847">
    <property type="entry name" value="ALKANESULFONATE MONOOXYGENASE"/>
    <property type="match status" value="1"/>
</dbReference>
<organism evidence="6 7">
    <name type="scientific">Ornithinibacter aureus</name>
    <dbReference type="NCBI Taxonomy" id="622664"/>
    <lineage>
        <taxon>Bacteria</taxon>
        <taxon>Bacillati</taxon>
        <taxon>Actinomycetota</taxon>
        <taxon>Actinomycetes</taxon>
        <taxon>Micrococcales</taxon>
        <taxon>Intrasporangiaceae</taxon>
        <taxon>Ornithinibacter</taxon>
    </lineage>
</organism>
<dbReference type="InterPro" id="IPR050172">
    <property type="entry name" value="SsuD_RutA_monooxygenase"/>
</dbReference>
<dbReference type="SUPFAM" id="SSF51679">
    <property type="entry name" value="Bacterial luciferase-like"/>
    <property type="match status" value="1"/>
</dbReference>
<protein>
    <submittedName>
        <fullName evidence="6">LLM class flavin-dependent oxidoreductase</fullName>
    </submittedName>
</protein>
<dbReference type="Pfam" id="PF00296">
    <property type="entry name" value="Bac_luciferase"/>
    <property type="match status" value="1"/>
</dbReference>
<dbReference type="Proteomes" id="UP001500390">
    <property type="component" value="Unassembled WGS sequence"/>
</dbReference>